<dbReference type="SUPFAM" id="SSF55486">
    <property type="entry name" value="Metalloproteases ('zincins'), catalytic domain"/>
    <property type="match status" value="1"/>
</dbReference>
<feature type="binding site" evidence="7">
    <location>
        <position position="149"/>
    </location>
    <ligand>
        <name>Zn(2+)</name>
        <dbReference type="ChEBI" id="CHEBI:29105"/>
        <note>catalytic</note>
    </ligand>
</feature>
<accession>A0A368EMQ7</accession>
<dbReference type="PANTHER" id="PTHR46986:SF1">
    <property type="entry name" value="ENDORIBONUCLEASE YBEY, CHLOROPLASTIC"/>
    <property type="match status" value="1"/>
</dbReference>
<dbReference type="Pfam" id="PF02130">
    <property type="entry name" value="YbeY"/>
    <property type="match status" value="1"/>
</dbReference>
<dbReference type="EC" id="3.1.-.-" evidence="7"/>
<dbReference type="GO" id="GO:0004222">
    <property type="term" value="F:metalloendopeptidase activity"/>
    <property type="evidence" value="ECO:0007669"/>
    <property type="project" value="InterPro"/>
</dbReference>
<evidence type="ECO:0000256" key="2">
    <source>
        <dbReference type="ARBA" id="ARBA00022722"/>
    </source>
</evidence>
<dbReference type="GO" id="GO:0005737">
    <property type="term" value="C:cytoplasm"/>
    <property type="evidence" value="ECO:0007669"/>
    <property type="project" value="UniProtKB-SubCell"/>
</dbReference>
<keyword evidence="7" id="KW-0690">Ribosome biogenesis</keyword>
<dbReference type="AlphaFoldDB" id="A0A368EMQ7"/>
<feature type="binding site" evidence="7">
    <location>
        <position position="155"/>
    </location>
    <ligand>
        <name>Zn(2+)</name>
        <dbReference type="ChEBI" id="CHEBI:29105"/>
        <note>catalytic</note>
    </ligand>
</feature>
<comment type="function">
    <text evidence="7">Single strand-specific metallo-endoribonuclease involved in late-stage 70S ribosome quality control and in maturation of the 3' terminus of the 16S rRNA.</text>
</comment>
<dbReference type="Gene3D" id="3.40.390.30">
    <property type="entry name" value="Metalloproteases ('zincins'), catalytic domain"/>
    <property type="match status" value="1"/>
</dbReference>
<name>A0A368EMQ7_9PROT</name>
<comment type="subcellular location">
    <subcellularLocation>
        <location evidence="7">Cytoplasm</location>
    </subcellularLocation>
</comment>
<keyword evidence="7" id="KW-0963">Cytoplasm</keyword>
<dbReference type="GO" id="GO:0006364">
    <property type="term" value="P:rRNA processing"/>
    <property type="evidence" value="ECO:0007669"/>
    <property type="project" value="UniProtKB-UniRule"/>
</dbReference>
<dbReference type="InterPro" id="IPR002036">
    <property type="entry name" value="YbeY"/>
</dbReference>
<dbReference type="EMBL" id="QOQK01000002">
    <property type="protein sequence ID" value="RCL85414.1"/>
    <property type="molecule type" value="Genomic_DNA"/>
</dbReference>
<dbReference type="InterPro" id="IPR020549">
    <property type="entry name" value="YbeY_CS"/>
</dbReference>
<dbReference type="InterPro" id="IPR023091">
    <property type="entry name" value="MetalPrtase_cat_dom_sf_prd"/>
</dbReference>
<evidence type="ECO:0000313" key="9">
    <source>
        <dbReference type="Proteomes" id="UP000252289"/>
    </source>
</evidence>
<organism evidence="8 9">
    <name type="scientific">PS1 clade bacterium</name>
    <dbReference type="NCBI Taxonomy" id="2175152"/>
    <lineage>
        <taxon>Bacteria</taxon>
        <taxon>Pseudomonadati</taxon>
        <taxon>Pseudomonadota</taxon>
        <taxon>Alphaproteobacteria</taxon>
        <taxon>PS1 clade</taxon>
    </lineage>
</organism>
<evidence type="ECO:0000256" key="7">
    <source>
        <dbReference type="HAMAP-Rule" id="MF_00009"/>
    </source>
</evidence>
<evidence type="ECO:0000313" key="8">
    <source>
        <dbReference type="EMBL" id="RCL85414.1"/>
    </source>
</evidence>
<keyword evidence="2 7" id="KW-0540">Nuclease</keyword>
<dbReference type="GO" id="GO:0004521">
    <property type="term" value="F:RNA endonuclease activity"/>
    <property type="evidence" value="ECO:0007669"/>
    <property type="project" value="UniProtKB-UniRule"/>
</dbReference>
<reference evidence="8 9" key="1">
    <citation type="journal article" date="2018" name="Microbiome">
        <title>Fine metagenomic profile of the Mediterranean stratified and mixed water columns revealed by assembly and recruitment.</title>
        <authorList>
            <person name="Haro-Moreno J.M."/>
            <person name="Lopez-Perez M."/>
            <person name="De La Torre J.R."/>
            <person name="Picazo A."/>
            <person name="Camacho A."/>
            <person name="Rodriguez-Valera F."/>
        </authorList>
    </citation>
    <scope>NUCLEOTIDE SEQUENCE [LARGE SCALE GENOMIC DNA]</scope>
    <source>
        <strain evidence="8">MED-G50</strain>
    </source>
</reference>
<dbReference type="GO" id="GO:0008270">
    <property type="term" value="F:zinc ion binding"/>
    <property type="evidence" value="ECO:0007669"/>
    <property type="project" value="UniProtKB-UniRule"/>
</dbReference>
<keyword evidence="6 7" id="KW-0862">Zinc</keyword>
<proteinExistence type="inferred from homology"/>
<dbReference type="HAMAP" id="MF_00009">
    <property type="entry name" value="Endoribonucl_YbeY"/>
    <property type="match status" value="1"/>
</dbReference>
<evidence type="ECO:0000256" key="1">
    <source>
        <dbReference type="ARBA" id="ARBA00010875"/>
    </source>
</evidence>
<gene>
    <name evidence="7 8" type="primary">ybeY</name>
    <name evidence="8" type="ORF">DBW64_00730</name>
</gene>
<dbReference type="PROSITE" id="PS01306">
    <property type="entry name" value="UPF0054"/>
    <property type="match status" value="1"/>
</dbReference>
<sequence length="190" mass="21073">MPDQTSANETNEDESTLLVEIVTEQSDWEKGAWDGVQDDIQHAAIAAFHAGIDARTDISFPDVDIEIGIRLTDDKEMTTLNAQWRNIDRPTNVLSFPSWDGNTELYNGESGILLGDVVLARQTIEAEADGANLPHVNHVKHLVVHGVLHLLGFDHETDEEADIMESLEVKVLSNIGVASPYKHRKKENVI</sequence>
<dbReference type="PANTHER" id="PTHR46986">
    <property type="entry name" value="ENDORIBONUCLEASE YBEY, CHLOROPLASTIC"/>
    <property type="match status" value="1"/>
</dbReference>
<keyword evidence="3 7" id="KW-0479">Metal-binding</keyword>
<evidence type="ECO:0000256" key="3">
    <source>
        <dbReference type="ARBA" id="ARBA00022723"/>
    </source>
</evidence>
<feature type="binding site" evidence="7">
    <location>
        <position position="145"/>
    </location>
    <ligand>
        <name>Zn(2+)</name>
        <dbReference type="ChEBI" id="CHEBI:29105"/>
        <note>catalytic</note>
    </ligand>
</feature>
<dbReference type="NCBIfam" id="TIGR00043">
    <property type="entry name" value="rRNA maturation RNase YbeY"/>
    <property type="match status" value="1"/>
</dbReference>
<keyword evidence="5 7" id="KW-0378">Hydrolase</keyword>
<evidence type="ECO:0000256" key="6">
    <source>
        <dbReference type="ARBA" id="ARBA00022833"/>
    </source>
</evidence>
<keyword evidence="4 7" id="KW-0255">Endonuclease</keyword>
<comment type="similarity">
    <text evidence="1 7">Belongs to the endoribonuclease YbeY family.</text>
</comment>
<comment type="caution">
    <text evidence="8">The sequence shown here is derived from an EMBL/GenBank/DDBJ whole genome shotgun (WGS) entry which is preliminary data.</text>
</comment>
<protein>
    <recommendedName>
        <fullName evidence="7">Endoribonuclease YbeY</fullName>
        <ecNumber evidence="7">3.1.-.-</ecNumber>
    </recommendedName>
</protein>
<evidence type="ECO:0000256" key="5">
    <source>
        <dbReference type="ARBA" id="ARBA00022801"/>
    </source>
</evidence>
<keyword evidence="7" id="KW-0698">rRNA processing</keyword>
<dbReference type="Proteomes" id="UP000252289">
    <property type="component" value="Unassembled WGS sequence"/>
</dbReference>
<comment type="cofactor">
    <cofactor evidence="7">
        <name>Zn(2+)</name>
        <dbReference type="ChEBI" id="CHEBI:29105"/>
    </cofactor>
    <text evidence="7">Binds 1 zinc ion.</text>
</comment>
<evidence type="ECO:0000256" key="4">
    <source>
        <dbReference type="ARBA" id="ARBA00022759"/>
    </source>
</evidence>